<keyword evidence="5" id="KW-1185">Reference proteome</keyword>
<comment type="caution">
    <text evidence="4">The sequence shown here is derived from an EMBL/GenBank/DDBJ whole genome shotgun (WGS) entry which is preliminary data.</text>
</comment>
<dbReference type="Proteomes" id="UP001590951">
    <property type="component" value="Unassembled WGS sequence"/>
</dbReference>
<dbReference type="PANTHER" id="PTHR47784:SF5">
    <property type="entry name" value="STEROL UPTAKE CONTROL PROTEIN 2"/>
    <property type="match status" value="1"/>
</dbReference>
<evidence type="ECO:0000313" key="5">
    <source>
        <dbReference type="Proteomes" id="UP001590951"/>
    </source>
</evidence>
<feature type="domain" description="Zn(2)-C6 fungal-type" evidence="3">
    <location>
        <begin position="30"/>
        <end position="60"/>
    </location>
</feature>
<dbReference type="InterPro" id="IPR053157">
    <property type="entry name" value="Sterol_Uptake_Regulator"/>
</dbReference>
<evidence type="ECO:0000256" key="1">
    <source>
        <dbReference type="ARBA" id="ARBA00023242"/>
    </source>
</evidence>
<dbReference type="PANTHER" id="PTHR47784">
    <property type="entry name" value="STEROL UPTAKE CONTROL PROTEIN 2"/>
    <property type="match status" value="1"/>
</dbReference>
<evidence type="ECO:0000256" key="2">
    <source>
        <dbReference type="SAM" id="MobiDB-lite"/>
    </source>
</evidence>
<dbReference type="Pfam" id="PF00172">
    <property type="entry name" value="Zn_clus"/>
    <property type="match status" value="1"/>
</dbReference>
<name>A0ABR4ACX4_9LECA</name>
<dbReference type="PROSITE" id="PS00463">
    <property type="entry name" value="ZN2_CY6_FUNGAL_1"/>
    <property type="match status" value="1"/>
</dbReference>
<proteinExistence type="predicted"/>
<evidence type="ECO:0000259" key="3">
    <source>
        <dbReference type="PROSITE" id="PS50048"/>
    </source>
</evidence>
<feature type="compositionally biased region" description="Polar residues" evidence="2">
    <location>
        <begin position="83"/>
        <end position="92"/>
    </location>
</feature>
<evidence type="ECO:0000313" key="4">
    <source>
        <dbReference type="EMBL" id="KAL2043677.1"/>
    </source>
</evidence>
<sequence length="445" mass="50517">MKTMRNELMIEDVEIPTWRIKRPHKKVRSGCTTCKRARVKCDERRPRCTRCHRKKLECNYFDRPRTSSSPPDIRALDNRRNSEYVSSESSRNPGGKDSPCTPSLRNLGGIRDTEVAKHYLTHTVQTFAGGAICENQSDMWRILIPAVALTCPVVRHGMLTLAAICWYYESSPDHSGEHCLEYLEAAEAHGKIFVKESRQKLQDFQEGLNTQDQDSLLACSRLLCVLGFAFFRTHRQNGTTLADPAAWTWLHLRRGVKTSYVAVVEAGRPVDEIFMKDMTPQFCSHQLIPGMGVGCKNPCFRYVQQSRRAFIDALRSALHRDWSSLGDQKTEDLGAAIDLLHQVTEQICSQQLQSLLRTICTWPTDIPRGFIDMLVGESPPALAVYAHWLMLMVLVEDLWWIDDMGRAGIRDIIAICSDADRNVRSLLVWPQQMLDVGRKSAGTVP</sequence>
<accession>A0ABR4ACX4</accession>
<dbReference type="CDD" id="cd00067">
    <property type="entry name" value="GAL4"/>
    <property type="match status" value="1"/>
</dbReference>
<dbReference type="PRINTS" id="PR00755">
    <property type="entry name" value="AFLATOXINBRP"/>
</dbReference>
<keyword evidence="1" id="KW-0539">Nucleus</keyword>
<organism evidence="4 5">
    <name type="scientific">Lepraria finkii</name>
    <dbReference type="NCBI Taxonomy" id="1340010"/>
    <lineage>
        <taxon>Eukaryota</taxon>
        <taxon>Fungi</taxon>
        <taxon>Dikarya</taxon>
        <taxon>Ascomycota</taxon>
        <taxon>Pezizomycotina</taxon>
        <taxon>Lecanoromycetes</taxon>
        <taxon>OSLEUM clade</taxon>
        <taxon>Lecanoromycetidae</taxon>
        <taxon>Lecanorales</taxon>
        <taxon>Lecanorineae</taxon>
        <taxon>Stereocaulaceae</taxon>
        <taxon>Lepraria</taxon>
    </lineage>
</organism>
<dbReference type="Gene3D" id="4.10.240.10">
    <property type="entry name" value="Zn(2)-C6 fungal-type DNA-binding domain"/>
    <property type="match status" value="1"/>
</dbReference>
<dbReference type="InterPro" id="IPR001138">
    <property type="entry name" value="Zn2Cys6_DnaBD"/>
</dbReference>
<reference evidence="4 5" key="1">
    <citation type="submission" date="2024-09" db="EMBL/GenBank/DDBJ databases">
        <title>Rethinking Asexuality: The Enigmatic Case of Functional Sexual Genes in Lepraria (Stereocaulaceae).</title>
        <authorList>
            <person name="Doellman M."/>
            <person name="Sun Y."/>
            <person name="Barcenas-Pena A."/>
            <person name="Lumbsch H.T."/>
            <person name="Grewe F."/>
        </authorList>
    </citation>
    <scope>NUCLEOTIDE SEQUENCE [LARGE SCALE GENOMIC DNA]</scope>
    <source>
        <strain evidence="4 5">Grewe 0041</strain>
    </source>
</reference>
<feature type="region of interest" description="Disordered" evidence="2">
    <location>
        <begin position="64"/>
        <end position="103"/>
    </location>
</feature>
<gene>
    <name evidence="4" type="ORF">ABVK25_012543</name>
</gene>
<dbReference type="InterPro" id="IPR036864">
    <property type="entry name" value="Zn2-C6_fun-type_DNA-bd_sf"/>
</dbReference>
<dbReference type="SUPFAM" id="SSF57701">
    <property type="entry name" value="Zn2/Cys6 DNA-binding domain"/>
    <property type="match status" value="1"/>
</dbReference>
<dbReference type="SMART" id="SM00066">
    <property type="entry name" value="GAL4"/>
    <property type="match status" value="1"/>
</dbReference>
<dbReference type="PROSITE" id="PS50048">
    <property type="entry name" value="ZN2_CY6_FUNGAL_2"/>
    <property type="match status" value="1"/>
</dbReference>
<protein>
    <recommendedName>
        <fullName evidence="3">Zn(2)-C6 fungal-type domain-containing protein</fullName>
    </recommendedName>
</protein>
<dbReference type="EMBL" id="JBHFEH010000258">
    <property type="protein sequence ID" value="KAL2043677.1"/>
    <property type="molecule type" value="Genomic_DNA"/>
</dbReference>